<dbReference type="PROSITE" id="PS00018">
    <property type="entry name" value="EF_HAND_1"/>
    <property type="match status" value="2"/>
</dbReference>
<dbReference type="Gene3D" id="1.10.238.10">
    <property type="entry name" value="EF-hand"/>
    <property type="match status" value="1"/>
</dbReference>
<dbReference type="InterPro" id="IPR011992">
    <property type="entry name" value="EF-hand-dom_pair"/>
</dbReference>
<accession>A0AAD5W8V1</accession>
<dbReference type="InterPro" id="IPR002048">
    <property type="entry name" value="EF_hand_dom"/>
</dbReference>
<reference evidence="5 6" key="1">
    <citation type="journal article" date="2022" name="Cell">
        <title>Repeat-based holocentromeres influence genome architecture and karyotype evolution.</title>
        <authorList>
            <person name="Hofstatter P.G."/>
            <person name="Thangavel G."/>
            <person name="Lux T."/>
            <person name="Neumann P."/>
            <person name="Vondrak T."/>
            <person name="Novak P."/>
            <person name="Zhang M."/>
            <person name="Costa L."/>
            <person name="Castellani M."/>
            <person name="Scott A."/>
            <person name="Toegelov H."/>
            <person name="Fuchs J."/>
            <person name="Mata-Sucre Y."/>
            <person name="Dias Y."/>
            <person name="Vanzela A.L.L."/>
            <person name="Huettel B."/>
            <person name="Almeida C.C.S."/>
            <person name="Simkova H."/>
            <person name="Souza G."/>
            <person name="Pedrosa-Harand A."/>
            <person name="Macas J."/>
            <person name="Mayer K.F.X."/>
            <person name="Houben A."/>
            <person name="Marques A."/>
        </authorList>
    </citation>
    <scope>NUCLEOTIDE SEQUENCE [LARGE SCALE GENOMIC DNA]</scope>
    <source>
        <strain evidence="5">RhyTen1mFocal</strain>
    </source>
</reference>
<keyword evidence="3" id="KW-0106">Calcium</keyword>
<keyword evidence="1" id="KW-0479">Metal-binding</keyword>
<organism evidence="5 6">
    <name type="scientific">Rhynchospora tenuis</name>
    <dbReference type="NCBI Taxonomy" id="198213"/>
    <lineage>
        <taxon>Eukaryota</taxon>
        <taxon>Viridiplantae</taxon>
        <taxon>Streptophyta</taxon>
        <taxon>Embryophyta</taxon>
        <taxon>Tracheophyta</taxon>
        <taxon>Spermatophyta</taxon>
        <taxon>Magnoliopsida</taxon>
        <taxon>Liliopsida</taxon>
        <taxon>Poales</taxon>
        <taxon>Cyperaceae</taxon>
        <taxon>Cyperoideae</taxon>
        <taxon>Rhynchosporeae</taxon>
        <taxon>Rhynchospora</taxon>
    </lineage>
</organism>
<evidence type="ECO:0000256" key="1">
    <source>
        <dbReference type="ARBA" id="ARBA00022723"/>
    </source>
</evidence>
<name>A0AAD5W8V1_9POAL</name>
<dbReference type="AlphaFoldDB" id="A0AAD5W8V1"/>
<dbReference type="EMBL" id="JAMRDG010000002">
    <property type="protein sequence ID" value="KAJ3684297.1"/>
    <property type="molecule type" value="Genomic_DNA"/>
</dbReference>
<dbReference type="GO" id="GO:0005509">
    <property type="term" value="F:calcium ion binding"/>
    <property type="evidence" value="ECO:0007669"/>
    <property type="project" value="InterPro"/>
</dbReference>
<dbReference type="Proteomes" id="UP001210211">
    <property type="component" value="Unassembled WGS sequence"/>
</dbReference>
<gene>
    <name evidence="5" type="ORF">LUZ61_013461</name>
</gene>
<dbReference type="FunFam" id="1.10.238.10:FF:000003">
    <property type="entry name" value="Calmodulin A"/>
    <property type="match status" value="1"/>
</dbReference>
<dbReference type="CDD" id="cd00051">
    <property type="entry name" value="EFh"/>
    <property type="match status" value="1"/>
</dbReference>
<evidence type="ECO:0000256" key="2">
    <source>
        <dbReference type="ARBA" id="ARBA00022737"/>
    </source>
</evidence>
<keyword evidence="2" id="KW-0677">Repeat</keyword>
<dbReference type="InterPro" id="IPR039647">
    <property type="entry name" value="EF_hand_pair_protein_CML-like"/>
</dbReference>
<dbReference type="SMART" id="SM00054">
    <property type="entry name" value="EFh"/>
    <property type="match status" value="2"/>
</dbReference>
<feature type="domain" description="EF-hand" evidence="4">
    <location>
        <begin position="126"/>
        <end position="161"/>
    </location>
</feature>
<evidence type="ECO:0000313" key="6">
    <source>
        <dbReference type="Proteomes" id="UP001210211"/>
    </source>
</evidence>
<feature type="domain" description="EF-hand" evidence="4">
    <location>
        <begin position="88"/>
        <end position="123"/>
    </location>
</feature>
<evidence type="ECO:0000313" key="5">
    <source>
        <dbReference type="EMBL" id="KAJ3684297.1"/>
    </source>
</evidence>
<dbReference type="SUPFAM" id="SSF47473">
    <property type="entry name" value="EF-hand"/>
    <property type="match status" value="1"/>
</dbReference>
<proteinExistence type="predicted"/>
<keyword evidence="6" id="KW-1185">Reference proteome</keyword>
<comment type="caution">
    <text evidence="5">The sequence shown here is derived from an EMBL/GenBank/DDBJ whole genome shotgun (WGS) entry which is preliminary data.</text>
</comment>
<evidence type="ECO:0000256" key="3">
    <source>
        <dbReference type="ARBA" id="ARBA00022837"/>
    </source>
</evidence>
<evidence type="ECO:0000259" key="4">
    <source>
        <dbReference type="PROSITE" id="PS50222"/>
    </source>
</evidence>
<dbReference type="InterPro" id="IPR018247">
    <property type="entry name" value="EF_Hand_1_Ca_BS"/>
</dbReference>
<dbReference type="PANTHER" id="PTHR10891">
    <property type="entry name" value="EF-HAND CALCIUM-BINDING DOMAIN CONTAINING PROTEIN"/>
    <property type="match status" value="1"/>
</dbReference>
<sequence length="193" mass="22825">MIHCYTFKFMQFIFSSFKYIVQNESIFLKNERGEEAVLQDPCTFKEDAEVSFDDVNVVMNRLGIMRSNKYQNHNLIEEANMILEEKVATVVELKEAFQVIDTDMDGFITPSELWDLMDKLGLSEGMRYEDCERMIRVHDMDGDGKISLDEFQNSESKILQILPSHIFFIRLIFTILKQQEHHFISIKYMPHYI</sequence>
<dbReference type="PROSITE" id="PS50222">
    <property type="entry name" value="EF_HAND_2"/>
    <property type="match status" value="2"/>
</dbReference>
<protein>
    <recommendedName>
        <fullName evidence="4">EF-hand domain-containing protein</fullName>
    </recommendedName>
</protein>
<dbReference type="Pfam" id="PF13499">
    <property type="entry name" value="EF-hand_7"/>
    <property type="match status" value="1"/>
</dbReference>